<dbReference type="AlphaFoldDB" id="A0AA42C8Q6"/>
<feature type="domain" description="Type 9 secretion system plug protein N-terminal" evidence="1">
    <location>
        <begin position="41"/>
        <end position="165"/>
    </location>
</feature>
<protein>
    <submittedName>
        <fullName evidence="2">DUF5103 domain-containing protein</fullName>
    </submittedName>
</protein>
<proteinExistence type="predicted"/>
<name>A0AA42C8Q6_9BACT</name>
<sequence>MKCLLFSGFFLPILFVIFSLNSFAQYENEQYYGNVVFREEIKSVQLFRVGAVLSHPIITLGTEEQLVLKFDDLSGELRNYSYTLIHCDADWNESFVIQQEYLEGFADNPLDDFARSFNTIVSYTNYQLLIPNDRVQIKYSGNYALVVFEDHDREKVVLTRRFQVLDPRVEIAGRVKRATFDPFKGDNQEVDFSILHERLKIDNPRDEIKVVVMKNRRWDNAITGLKPLFVRPNELVYDYQQENVFAGGNEYRYFDARTYRHNGENILSVEFHRPYYHLTLNTDEIRSNKKYAEYREMNGNYVVESQDRIDDADTECDYVFVHFTLPMDAPLVGGSVHVFGALTDWNANGGNEMSWSFERAACELTLLLKQGYYNYQYVYLPDRATAAEESVLEGSHVETENEYQILVYYRSRSGRYDELVGHQILNSRN</sequence>
<evidence type="ECO:0000313" key="2">
    <source>
        <dbReference type="EMBL" id="MCW0481145.1"/>
    </source>
</evidence>
<dbReference type="RefSeq" id="WP_282589750.1">
    <property type="nucleotide sequence ID" value="NZ_JAPAAF010000001.1"/>
</dbReference>
<reference evidence="2" key="1">
    <citation type="submission" date="2022-10" db="EMBL/GenBank/DDBJ databases">
        <title>Gaoshiqiia sediminis gen. nov., sp. nov., isolated from coastal sediment.</title>
        <authorList>
            <person name="Yu W.X."/>
            <person name="Mu D.S."/>
            <person name="Du J.Z."/>
            <person name="Liang Y.Q."/>
        </authorList>
    </citation>
    <scope>NUCLEOTIDE SEQUENCE</scope>
    <source>
        <strain evidence="2">A06</strain>
    </source>
</reference>
<dbReference type="InterPro" id="IPR031345">
    <property type="entry name" value="T9SS_Plug_N"/>
</dbReference>
<evidence type="ECO:0000313" key="3">
    <source>
        <dbReference type="Proteomes" id="UP001163821"/>
    </source>
</evidence>
<comment type="caution">
    <text evidence="2">The sequence shown here is derived from an EMBL/GenBank/DDBJ whole genome shotgun (WGS) entry which is preliminary data.</text>
</comment>
<dbReference type="Proteomes" id="UP001163821">
    <property type="component" value="Unassembled WGS sequence"/>
</dbReference>
<dbReference type="Pfam" id="PF17116">
    <property type="entry name" value="T9SS_plug_1st"/>
    <property type="match status" value="1"/>
</dbReference>
<evidence type="ECO:0000259" key="1">
    <source>
        <dbReference type="Pfam" id="PF17116"/>
    </source>
</evidence>
<organism evidence="2 3">
    <name type="scientific">Gaoshiqia sediminis</name>
    <dbReference type="NCBI Taxonomy" id="2986998"/>
    <lineage>
        <taxon>Bacteria</taxon>
        <taxon>Pseudomonadati</taxon>
        <taxon>Bacteroidota</taxon>
        <taxon>Bacteroidia</taxon>
        <taxon>Marinilabiliales</taxon>
        <taxon>Prolixibacteraceae</taxon>
        <taxon>Gaoshiqia</taxon>
    </lineage>
</organism>
<gene>
    <name evidence="2" type="ORF">N2K84_00280</name>
</gene>
<keyword evidence="3" id="KW-1185">Reference proteome</keyword>
<dbReference type="EMBL" id="JAPAAF010000001">
    <property type="protein sequence ID" value="MCW0481145.1"/>
    <property type="molecule type" value="Genomic_DNA"/>
</dbReference>
<accession>A0AA42C8Q6</accession>